<dbReference type="SMART" id="SM00222">
    <property type="entry name" value="Sec7"/>
    <property type="match status" value="1"/>
</dbReference>
<feature type="compositionally biased region" description="Polar residues" evidence="1">
    <location>
        <begin position="1"/>
        <end position="14"/>
    </location>
</feature>
<dbReference type="GO" id="GO:0005525">
    <property type="term" value="F:GTP binding"/>
    <property type="evidence" value="ECO:0007669"/>
    <property type="project" value="InterPro"/>
</dbReference>
<dbReference type="SUPFAM" id="SSF52540">
    <property type="entry name" value="P-loop containing nucleoside triphosphate hydrolases"/>
    <property type="match status" value="1"/>
</dbReference>
<dbReference type="SMART" id="SM00173">
    <property type="entry name" value="RAS"/>
    <property type="match status" value="1"/>
</dbReference>
<dbReference type="GeneID" id="68110818"/>
<dbReference type="PANTHER" id="PTHR10663:SF388">
    <property type="entry name" value="GOLGI-SPECIFIC BREFELDIN A-RESISTANCE GUANINE NUCLEOTIDE EXCHANGE FACTOR 1"/>
    <property type="match status" value="1"/>
</dbReference>
<dbReference type="AlphaFoldDB" id="A0A6A5BUJ3"/>
<dbReference type="Gene3D" id="3.40.50.300">
    <property type="entry name" value="P-loop containing nucleotide triphosphate hydrolases"/>
    <property type="match status" value="1"/>
</dbReference>
<dbReference type="EMBL" id="VFQX01000034">
    <property type="protein sequence ID" value="KAF0977608.1"/>
    <property type="molecule type" value="Genomic_DNA"/>
</dbReference>
<dbReference type="SUPFAM" id="SSF48425">
    <property type="entry name" value="Sec7 domain"/>
    <property type="match status" value="1"/>
</dbReference>
<protein>
    <recommendedName>
        <fullName evidence="2">SEC7 domain-containing protein</fullName>
    </recommendedName>
</protein>
<name>A0A6A5BUJ3_NAEFO</name>
<evidence type="ECO:0000256" key="1">
    <source>
        <dbReference type="SAM" id="MobiDB-lite"/>
    </source>
</evidence>
<keyword evidence="4" id="KW-1185">Reference proteome</keyword>
<dbReference type="GO" id="GO:0005085">
    <property type="term" value="F:guanyl-nucleotide exchange factor activity"/>
    <property type="evidence" value="ECO:0007669"/>
    <property type="project" value="InterPro"/>
</dbReference>
<dbReference type="GO" id="GO:0003924">
    <property type="term" value="F:GTPase activity"/>
    <property type="evidence" value="ECO:0007669"/>
    <property type="project" value="InterPro"/>
</dbReference>
<sequence>MTLVNKASNSNSEDSTGEEDTENDYSESSDIMSVSSNASSGPKTKVSDSKDNIAQSSVTANSLIFPTAGKLKSPTVVQSTDYKYDENLFVKLLTPSFHLTEGLRRFNTGKPKDALKYLTENGILPDVEAGLTDSGERPEAVISRFFAIADSLNKEKLGEFFGDPKNTVYLEEFVKFHIQELHSDEKKPGDDTYMSKFDRAIRSFFIQFKLPKEGQQVTRIAEVFASVYSKYNKNDGEINGNDEACYLLVCSILMVNTQLHNPASNIKLTRDQFVGMFSLYKDVNQAFIGSCYDSIAKNAMVFYDEDIDAEDRTNFETDDQIDLFFKCYKPRSTSSSASTTLTTSQSEVQLHPHRALKSLSLDNEKVKQLMEGSITFYFKAKVIHDGVINRIQIKDSDPNLELATQESINESGMTVTKVKLKDPTQVHEEAKSGNYFICSYSVTDRTSFLIVEHIIKAIRKIKRKERKKETKKNKSSKSKSTYNTLTGSVTEELLQMLNDDDSDYNNDKFMVLVGCKADVPDEQRQVSKKEGGELALKYSIPFFEVSNHDMLGIRKVFLNAIDSLKRQNASYVDAVKQMNDFHKRMNIAKQNKKGQVDVNALAILPKCYI</sequence>
<feature type="compositionally biased region" description="Acidic residues" evidence="1">
    <location>
        <begin position="15"/>
        <end position="27"/>
    </location>
</feature>
<dbReference type="GO" id="GO:0012505">
    <property type="term" value="C:endomembrane system"/>
    <property type="evidence" value="ECO:0007669"/>
    <property type="project" value="UniProtKB-ARBA"/>
</dbReference>
<dbReference type="InterPro" id="IPR027417">
    <property type="entry name" value="P-loop_NTPase"/>
</dbReference>
<dbReference type="Gene3D" id="1.10.1000.11">
    <property type="entry name" value="Arf Nucleotide-binding Site Opener,domain 2"/>
    <property type="match status" value="1"/>
</dbReference>
<dbReference type="InterPro" id="IPR000904">
    <property type="entry name" value="Sec7_dom"/>
</dbReference>
<dbReference type="GO" id="GO:0032012">
    <property type="term" value="P:regulation of ARF protein signal transduction"/>
    <property type="evidence" value="ECO:0007669"/>
    <property type="project" value="InterPro"/>
</dbReference>
<dbReference type="Proteomes" id="UP000444721">
    <property type="component" value="Unassembled WGS sequence"/>
</dbReference>
<dbReference type="InterPro" id="IPR001806">
    <property type="entry name" value="Small_GTPase"/>
</dbReference>
<dbReference type="Pfam" id="PF01369">
    <property type="entry name" value="Sec7"/>
    <property type="match status" value="1"/>
</dbReference>
<dbReference type="OrthoDB" id="10258608at2759"/>
<dbReference type="RefSeq" id="XP_044562321.1">
    <property type="nucleotide sequence ID" value="XM_044706923.1"/>
</dbReference>
<dbReference type="Pfam" id="PF00071">
    <property type="entry name" value="Ras"/>
    <property type="match status" value="1"/>
</dbReference>
<dbReference type="PROSITE" id="PS50190">
    <property type="entry name" value="SEC7"/>
    <property type="match status" value="1"/>
</dbReference>
<proteinExistence type="predicted"/>
<dbReference type="VEuPathDB" id="AmoebaDB:FDP41_003600"/>
<comment type="caution">
    <text evidence="3">The sequence shown here is derived from an EMBL/GenBank/DDBJ whole genome shotgun (WGS) entry which is preliminary data.</text>
</comment>
<accession>A0A6A5BUJ3</accession>
<dbReference type="GO" id="GO:0005737">
    <property type="term" value="C:cytoplasm"/>
    <property type="evidence" value="ECO:0007669"/>
    <property type="project" value="UniProtKB-ARBA"/>
</dbReference>
<dbReference type="InterPro" id="IPR023394">
    <property type="entry name" value="Sec7_C_sf"/>
</dbReference>
<dbReference type="VEuPathDB" id="AmoebaDB:NF0118130"/>
<reference evidence="3 4" key="1">
    <citation type="journal article" date="2019" name="Sci. Rep.">
        <title>Nanopore sequencing improves the draft genome of the human pathogenic amoeba Naegleria fowleri.</title>
        <authorList>
            <person name="Liechti N."/>
            <person name="Schurch N."/>
            <person name="Bruggmann R."/>
            <person name="Wittwer M."/>
        </authorList>
    </citation>
    <scope>NUCLEOTIDE SEQUENCE [LARGE SCALE GENOMIC DNA]</scope>
    <source>
        <strain evidence="3 4">ATCC 30894</strain>
    </source>
</reference>
<feature type="compositionally biased region" description="Polar residues" evidence="1">
    <location>
        <begin position="28"/>
        <end position="42"/>
    </location>
</feature>
<organism evidence="3 4">
    <name type="scientific">Naegleria fowleri</name>
    <name type="common">Brain eating amoeba</name>
    <dbReference type="NCBI Taxonomy" id="5763"/>
    <lineage>
        <taxon>Eukaryota</taxon>
        <taxon>Discoba</taxon>
        <taxon>Heterolobosea</taxon>
        <taxon>Tetramitia</taxon>
        <taxon>Eutetramitia</taxon>
        <taxon>Vahlkampfiidae</taxon>
        <taxon>Naegleria</taxon>
    </lineage>
</organism>
<dbReference type="PROSITE" id="PS51421">
    <property type="entry name" value="RAS"/>
    <property type="match status" value="1"/>
</dbReference>
<dbReference type="VEuPathDB" id="AmoebaDB:NfTy_070220"/>
<dbReference type="PANTHER" id="PTHR10663">
    <property type="entry name" value="GUANYL-NUCLEOTIDE EXCHANGE FACTOR"/>
    <property type="match status" value="1"/>
</dbReference>
<dbReference type="SMART" id="SM00175">
    <property type="entry name" value="RAB"/>
    <property type="match status" value="1"/>
</dbReference>
<feature type="domain" description="SEC7" evidence="2">
    <location>
        <begin position="99"/>
        <end position="310"/>
    </location>
</feature>
<evidence type="ECO:0000313" key="3">
    <source>
        <dbReference type="EMBL" id="KAF0977608.1"/>
    </source>
</evidence>
<evidence type="ECO:0000313" key="4">
    <source>
        <dbReference type="Proteomes" id="UP000444721"/>
    </source>
</evidence>
<feature type="region of interest" description="Disordered" evidence="1">
    <location>
        <begin position="1"/>
        <end position="51"/>
    </location>
</feature>
<evidence type="ECO:0000259" key="2">
    <source>
        <dbReference type="PROSITE" id="PS50190"/>
    </source>
</evidence>
<dbReference type="GO" id="GO:0016192">
    <property type="term" value="P:vesicle-mediated transport"/>
    <property type="evidence" value="ECO:0007669"/>
    <property type="project" value="UniProtKB-ARBA"/>
</dbReference>
<dbReference type="Gene3D" id="1.10.220.20">
    <property type="match status" value="1"/>
</dbReference>
<dbReference type="InterPro" id="IPR035999">
    <property type="entry name" value="Sec7_dom_sf"/>
</dbReference>
<gene>
    <name evidence="3" type="ORF">FDP41_003600</name>
</gene>